<accession>A0AAW1LW87</accession>
<evidence type="ECO:0000313" key="2">
    <source>
        <dbReference type="EMBL" id="KAK9738098.1"/>
    </source>
</evidence>
<proteinExistence type="predicted"/>
<dbReference type="EMBL" id="JASPKY010000091">
    <property type="protein sequence ID" value="KAK9738098.1"/>
    <property type="molecule type" value="Genomic_DNA"/>
</dbReference>
<gene>
    <name evidence="2" type="ORF">QE152_g10152</name>
</gene>
<dbReference type="AlphaFoldDB" id="A0AAW1LW87"/>
<evidence type="ECO:0000256" key="1">
    <source>
        <dbReference type="SAM" id="MobiDB-lite"/>
    </source>
</evidence>
<name>A0AAW1LW87_POPJA</name>
<dbReference type="Proteomes" id="UP001458880">
    <property type="component" value="Unassembled WGS sequence"/>
</dbReference>
<comment type="caution">
    <text evidence="2">The sequence shown here is derived from an EMBL/GenBank/DDBJ whole genome shotgun (WGS) entry which is preliminary data.</text>
</comment>
<keyword evidence="3" id="KW-1185">Reference proteome</keyword>
<protein>
    <submittedName>
        <fullName evidence="2">Uncharacterized protein</fullName>
    </submittedName>
</protein>
<organism evidence="2 3">
    <name type="scientific">Popillia japonica</name>
    <name type="common">Japanese beetle</name>
    <dbReference type="NCBI Taxonomy" id="7064"/>
    <lineage>
        <taxon>Eukaryota</taxon>
        <taxon>Metazoa</taxon>
        <taxon>Ecdysozoa</taxon>
        <taxon>Arthropoda</taxon>
        <taxon>Hexapoda</taxon>
        <taxon>Insecta</taxon>
        <taxon>Pterygota</taxon>
        <taxon>Neoptera</taxon>
        <taxon>Endopterygota</taxon>
        <taxon>Coleoptera</taxon>
        <taxon>Polyphaga</taxon>
        <taxon>Scarabaeiformia</taxon>
        <taxon>Scarabaeidae</taxon>
        <taxon>Rutelinae</taxon>
        <taxon>Popillia</taxon>
    </lineage>
</organism>
<evidence type="ECO:0000313" key="3">
    <source>
        <dbReference type="Proteomes" id="UP001458880"/>
    </source>
</evidence>
<sequence length="120" mass="14187">MRRVIRLKWIFYLSPKEKRVTEGKKNHHGGLRNGYNRNDNDSTVLLTVDNNNSSARNRRERPETSSLNILTYRTGTYPAQRLKTPSLSQRKYSRRMLPLLPLSKGYNGTLRCRERRLRAR</sequence>
<feature type="region of interest" description="Disordered" evidence="1">
    <location>
        <begin position="20"/>
        <end position="43"/>
    </location>
</feature>
<reference evidence="2 3" key="1">
    <citation type="journal article" date="2024" name="BMC Genomics">
        <title>De novo assembly and annotation of Popillia japonica's genome with initial clues to its potential as an invasive pest.</title>
        <authorList>
            <person name="Cucini C."/>
            <person name="Boschi S."/>
            <person name="Funari R."/>
            <person name="Cardaioli E."/>
            <person name="Iannotti N."/>
            <person name="Marturano G."/>
            <person name="Paoli F."/>
            <person name="Bruttini M."/>
            <person name="Carapelli A."/>
            <person name="Frati F."/>
            <person name="Nardi F."/>
        </authorList>
    </citation>
    <scope>NUCLEOTIDE SEQUENCE [LARGE SCALE GENOMIC DNA]</scope>
    <source>
        <strain evidence="2">DMR45628</strain>
    </source>
</reference>